<evidence type="ECO:0000256" key="1">
    <source>
        <dbReference type="ARBA" id="ARBA00004141"/>
    </source>
</evidence>
<comment type="subcellular location">
    <subcellularLocation>
        <location evidence="1">Membrane</location>
        <topology evidence="1">Multi-pass membrane protein</topology>
    </subcellularLocation>
</comment>
<protein>
    <submittedName>
        <fullName evidence="6">Uncharacterized protein</fullName>
    </submittedName>
</protein>
<sequence>MSGSHSMRLLIATIITSLLSIVCFIVSYFVNVWWTVTTGNVDTIQGLWKACQKYQNGTEICTERTDLLSFKAKKGTDPIITCIIISVVFTIFILFASLSIVICCRKRTTTWYKTIQWMTFFVIISLVAAADGMLYTEFEFKEELSNGKRGLAYMISWAGTGFQFILFILIIAQLCIRPPPTVDTNAW</sequence>
<organism evidence="6 7">
    <name type="scientific">Clytia hemisphaerica</name>
    <dbReference type="NCBI Taxonomy" id="252671"/>
    <lineage>
        <taxon>Eukaryota</taxon>
        <taxon>Metazoa</taxon>
        <taxon>Cnidaria</taxon>
        <taxon>Hydrozoa</taxon>
        <taxon>Hydroidolina</taxon>
        <taxon>Leptothecata</taxon>
        <taxon>Obeliida</taxon>
        <taxon>Clytiidae</taxon>
        <taxon>Clytia</taxon>
    </lineage>
</organism>
<dbReference type="InterPro" id="IPR050579">
    <property type="entry name" value="PMP-22/EMP/MP20-like"/>
</dbReference>
<evidence type="ECO:0000256" key="5">
    <source>
        <dbReference type="SAM" id="Phobius"/>
    </source>
</evidence>
<dbReference type="Proteomes" id="UP000594262">
    <property type="component" value="Unplaced"/>
</dbReference>
<keyword evidence="2 5" id="KW-0812">Transmembrane</keyword>
<feature type="transmembrane region" description="Helical" evidence="5">
    <location>
        <begin position="155"/>
        <end position="176"/>
    </location>
</feature>
<keyword evidence="3 5" id="KW-1133">Transmembrane helix</keyword>
<feature type="transmembrane region" description="Helical" evidence="5">
    <location>
        <begin position="78"/>
        <end position="103"/>
    </location>
</feature>
<name>A0A7M5V5M0_9CNID</name>
<reference evidence="6" key="1">
    <citation type="submission" date="2021-01" db="UniProtKB">
        <authorList>
            <consortium name="EnsemblMetazoa"/>
        </authorList>
    </citation>
    <scope>IDENTIFICATION</scope>
</reference>
<evidence type="ECO:0000256" key="2">
    <source>
        <dbReference type="ARBA" id="ARBA00022692"/>
    </source>
</evidence>
<keyword evidence="4 5" id="KW-0472">Membrane</keyword>
<feature type="transmembrane region" description="Helical" evidence="5">
    <location>
        <begin position="9"/>
        <end position="30"/>
    </location>
</feature>
<dbReference type="Gene3D" id="1.20.140.150">
    <property type="match status" value="1"/>
</dbReference>
<dbReference type="InterPro" id="IPR004031">
    <property type="entry name" value="PMP22/EMP/MP20/Claudin"/>
</dbReference>
<dbReference type="AlphaFoldDB" id="A0A7M5V5M0"/>
<proteinExistence type="predicted"/>
<dbReference type="Pfam" id="PF00822">
    <property type="entry name" value="PMP22_Claudin"/>
    <property type="match status" value="1"/>
</dbReference>
<dbReference type="PANTHER" id="PTHR10671">
    <property type="entry name" value="EPITHELIAL MEMBRANE PROTEIN-RELATED"/>
    <property type="match status" value="1"/>
</dbReference>
<evidence type="ECO:0000256" key="4">
    <source>
        <dbReference type="ARBA" id="ARBA00023136"/>
    </source>
</evidence>
<keyword evidence="7" id="KW-1185">Reference proteome</keyword>
<dbReference type="EnsemblMetazoa" id="CLYHEMT007967.1">
    <property type="protein sequence ID" value="CLYHEMP007967.1"/>
    <property type="gene ID" value="CLYHEMG007967"/>
</dbReference>
<accession>A0A7M5V5M0</accession>
<dbReference type="PANTHER" id="PTHR10671:SF108">
    <property type="entry name" value="CLAUDIN FAMILY PROTEIN-RELATED"/>
    <property type="match status" value="1"/>
</dbReference>
<evidence type="ECO:0000313" key="6">
    <source>
        <dbReference type="EnsemblMetazoa" id="CLYHEMP007967.1"/>
    </source>
</evidence>
<feature type="transmembrane region" description="Helical" evidence="5">
    <location>
        <begin position="115"/>
        <end position="135"/>
    </location>
</feature>
<evidence type="ECO:0000256" key="3">
    <source>
        <dbReference type="ARBA" id="ARBA00022989"/>
    </source>
</evidence>
<dbReference type="GO" id="GO:0005886">
    <property type="term" value="C:plasma membrane"/>
    <property type="evidence" value="ECO:0007669"/>
    <property type="project" value="TreeGrafter"/>
</dbReference>
<evidence type="ECO:0000313" key="7">
    <source>
        <dbReference type="Proteomes" id="UP000594262"/>
    </source>
</evidence>